<dbReference type="AlphaFoldDB" id="A0A2R8BB99"/>
<organism evidence="2 3">
    <name type="scientific">Ascidiaceihabitans donghaensis</name>
    <dbReference type="NCBI Taxonomy" id="1510460"/>
    <lineage>
        <taxon>Bacteria</taxon>
        <taxon>Pseudomonadati</taxon>
        <taxon>Pseudomonadota</taxon>
        <taxon>Alphaproteobacteria</taxon>
        <taxon>Rhodobacterales</taxon>
        <taxon>Paracoccaceae</taxon>
        <taxon>Ascidiaceihabitans</taxon>
    </lineage>
</organism>
<keyword evidence="3" id="KW-1185">Reference proteome</keyword>
<name>A0A2R8BB99_9RHOB</name>
<accession>A0A2R8BB99</accession>
<proteinExistence type="predicted"/>
<dbReference type="EMBL" id="OMOR01000001">
    <property type="protein sequence ID" value="SPH20337.1"/>
    <property type="molecule type" value="Genomic_DNA"/>
</dbReference>
<protein>
    <recommendedName>
        <fullName evidence="1">DUF4365 domain-containing protein</fullName>
    </recommendedName>
</protein>
<sequence length="367" mass="41544">MPKRSISQRTGDQAEHLAQGAFLDAPNWICRTQSHDFGIDLEAELIDITDGFEELSGALVKIQVKGTLKPIFKNRGYYIRLKTDYLKYANQFRVPVLLLLVNVRSKEIHYLWLQEYLIGREDILYGAKSVLVKVPEENVLNHSFGHQLPEIALGVTSGSQLMAVQKLFEVFSSKYDRKALELASGLLEHLGEGGHVSIFNGTIDKLIKRGPHLSRVGSQEFGKILVDLTRRFGDKLSAEQVLKMVVRGDTYSWAGLDGLLGLYDGFPDHAKALNLARRFDEIELYELSWYCRFREAHAQLASMSIWGQISKLETAFPTGSGVLFIPDEARDYCYSKWPNRADMIYLQSLHFKEPSAQHMDEGSDGEN</sequence>
<dbReference type="Proteomes" id="UP000244880">
    <property type="component" value="Unassembled WGS sequence"/>
</dbReference>
<reference evidence="2 3" key="1">
    <citation type="submission" date="2018-03" db="EMBL/GenBank/DDBJ databases">
        <authorList>
            <person name="Keele B.F."/>
        </authorList>
    </citation>
    <scope>NUCLEOTIDE SEQUENCE [LARGE SCALE GENOMIC DNA]</scope>
    <source>
        <strain evidence="2 3">CECT 8599</strain>
    </source>
</reference>
<feature type="domain" description="DUF4365" evidence="1">
    <location>
        <begin position="21"/>
        <end position="145"/>
    </location>
</feature>
<evidence type="ECO:0000313" key="2">
    <source>
        <dbReference type="EMBL" id="SPH20337.1"/>
    </source>
</evidence>
<dbReference type="RefSeq" id="WP_181364410.1">
    <property type="nucleotide sequence ID" value="NZ_OMOR01000001.1"/>
</dbReference>
<evidence type="ECO:0000313" key="3">
    <source>
        <dbReference type="Proteomes" id="UP000244880"/>
    </source>
</evidence>
<dbReference type="Pfam" id="PF14280">
    <property type="entry name" value="DUF4365"/>
    <property type="match status" value="1"/>
</dbReference>
<evidence type="ECO:0000259" key="1">
    <source>
        <dbReference type="Pfam" id="PF14280"/>
    </source>
</evidence>
<dbReference type="InterPro" id="IPR025375">
    <property type="entry name" value="DUF4365"/>
</dbReference>
<gene>
    <name evidence="2" type="ORF">ASD8599_01073</name>
</gene>